<evidence type="ECO:0000313" key="9">
    <source>
        <dbReference type="EMBL" id="PNY79492.1"/>
    </source>
</evidence>
<organism evidence="9 10">
    <name type="scientific">Deinococcus koreensis</name>
    <dbReference type="NCBI Taxonomy" id="2054903"/>
    <lineage>
        <taxon>Bacteria</taxon>
        <taxon>Thermotogati</taxon>
        <taxon>Deinococcota</taxon>
        <taxon>Deinococci</taxon>
        <taxon>Deinococcales</taxon>
        <taxon>Deinococcaceae</taxon>
        <taxon>Deinococcus</taxon>
    </lineage>
</organism>
<dbReference type="Pfam" id="PF02838">
    <property type="entry name" value="Glyco_hydro_20b"/>
    <property type="match status" value="1"/>
</dbReference>
<keyword evidence="4" id="KW-0378">Hydrolase</keyword>
<dbReference type="GO" id="GO:0005975">
    <property type="term" value="P:carbohydrate metabolic process"/>
    <property type="evidence" value="ECO:0007669"/>
    <property type="project" value="InterPro"/>
</dbReference>
<evidence type="ECO:0000256" key="1">
    <source>
        <dbReference type="ARBA" id="ARBA00001231"/>
    </source>
</evidence>
<dbReference type="InterPro" id="IPR029018">
    <property type="entry name" value="Hex-like_dom2"/>
</dbReference>
<dbReference type="GO" id="GO:0004563">
    <property type="term" value="F:beta-N-acetylhexosaminidase activity"/>
    <property type="evidence" value="ECO:0007669"/>
    <property type="project" value="UniProtKB-EC"/>
</dbReference>
<evidence type="ECO:0000259" key="8">
    <source>
        <dbReference type="Pfam" id="PF02838"/>
    </source>
</evidence>
<dbReference type="InterPro" id="IPR017853">
    <property type="entry name" value="GH"/>
</dbReference>
<feature type="domain" description="Glycoside hydrolase family 20 catalytic" evidence="7">
    <location>
        <begin position="130"/>
        <end position="477"/>
    </location>
</feature>
<evidence type="ECO:0000256" key="6">
    <source>
        <dbReference type="PIRSR" id="PIRSR625705-1"/>
    </source>
</evidence>
<evidence type="ECO:0000256" key="2">
    <source>
        <dbReference type="ARBA" id="ARBA00006285"/>
    </source>
</evidence>
<dbReference type="AlphaFoldDB" id="A0A2K3USH2"/>
<dbReference type="GO" id="GO:0030203">
    <property type="term" value="P:glycosaminoglycan metabolic process"/>
    <property type="evidence" value="ECO:0007669"/>
    <property type="project" value="TreeGrafter"/>
</dbReference>
<dbReference type="GO" id="GO:0016020">
    <property type="term" value="C:membrane"/>
    <property type="evidence" value="ECO:0007669"/>
    <property type="project" value="TreeGrafter"/>
</dbReference>
<accession>A0A2K3USH2</accession>
<feature type="domain" description="Beta-hexosaminidase bacterial type N-terminal" evidence="8">
    <location>
        <begin position="16"/>
        <end position="127"/>
    </location>
</feature>
<keyword evidence="10" id="KW-1185">Reference proteome</keyword>
<dbReference type="InterPro" id="IPR025705">
    <property type="entry name" value="Beta_hexosaminidase_sua/sub"/>
</dbReference>
<dbReference type="Gene3D" id="3.20.20.80">
    <property type="entry name" value="Glycosidases"/>
    <property type="match status" value="1"/>
</dbReference>
<dbReference type="Gene3D" id="3.30.379.10">
    <property type="entry name" value="Chitobiase/beta-hexosaminidase domain 2-like"/>
    <property type="match status" value="1"/>
</dbReference>
<reference evidence="9 10" key="1">
    <citation type="submission" date="2018-01" db="EMBL/GenBank/DDBJ databases">
        <title>Deinococcus koreensis sp. nov., a radiation-resistant bacterium isolated from river water.</title>
        <authorList>
            <person name="Choi A."/>
        </authorList>
    </citation>
    <scope>NUCLEOTIDE SEQUENCE [LARGE SCALE GENOMIC DNA]</scope>
    <source>
        <strain evidence="9 10">SJW1-2</strain>
    </source>
</reference>
<comment type="catalytic activity">
    <reaction evidence="1">
        <text>Hydrolysis of terminal non-reducing N-acetyl-D-hexosamine residues in N-acetyl-beta-D-hexosaminides.</text>
        <dbReference type="EC" id="3.2.1.52"/>
    </reaction>
</comment>
<dbReference type="PANTHER" id="PTHR22600:SF57">
    <property type="entry name" value="BETA-N-ACETYLHEXOSAMINIDASE"/>
    <property type="match status" value="1"/>
</dbReference>
<evidence type="ECO:0000256" key="4">
    <source>
        <dbReference type="ARBA" id="ARBA00022801"/>
    </source>
</evidence>
<dbReference type="CDD" id="cd06563">
    <property type="entry name" value="GH20_chitobiase-like"/>
    <property type="match status" value="1"/>
</dbReference>
<proteinExistence type="inferred from homology"/>
<dbReference type="PIRSF" id="PIRSF001093">
    <property type="entry name" value="B-hxosamndse_ab_euk"/>
    <property type="match status" value="1"/>
</dbReference>
<evidence type="ECO:0000313" key="10">
    <source>
        <dbReference type="Proteomes" id="UP000236379"/>
    </source>
</evidence>
<gene>
    <name evidence="9" type="ORF">CVO96_18855</name>
</gene>
<comment type="caution">
    <text evidence="9">The sequence shown here is derived from an EMBL/GenBank/DDBJ whole genome shotgun (WGS) entry which is preliminary data.</text>
</comment>
<dbReference type="InterPro" id="IPR015882">
    <property type="entry name" value="HEX_bac_N"/>
</dbReference>
<dbReference type="InterPro" id="IPR015883">
    <property type="entry name" value="Glyco_hydro_20_cat"/>
</dbReference>
<evidence type="ECO:0000259" key="7">
    <source>
        <dbReference type="Pfam" id="PF00728"/>
    </source>
</evidence>
<comment type="similarity">
    <text evidence="2">Belongs to the glycosyl hydrolase 20 family.</text>
</comment>
<dbReference type="SUPFAM" id="SSF51445">
    <property type="entry name" value="(Trans)glycosidases"/>
    <property type="match status" value="1"/>
</dbReference>
<dbReference type="Proteomes" id="UP000236379">
    <property type="component" value="Unassembled WGS sequence"/>
</dbReference>
<protein>
    <recommendedName>
        <fullName evidence="3">beta-N-acetylhexosaminidase</fullName>
        <ecNumber evidence="3">3.2.1.52</ecNumber>
    </recommendedName>
</protein>
<feature type="active site" description="Proton donor" evidence="6">
    <location>
        <position position="307"/>
    </location>
</feature>
<evidence type="ECO:0000256" key="5">
    <source>
        <dbReference type="ARBA" id="ARBA00023295"/>
    </source>
</evidence>
<keyword evidence="5" id="KW-0326">Glycosidase</keyword>
<dbReference type="SUPFAM" id="SSF55545">
    <property type="entry name" value="beta-N-acetylhexosaminidase-like domain"/>
    <property type="match status" value="1"/>
</dbReference>
<dbReference type="PRINTS" id="PR00738">
    <property type="entry name" value="GLHYDRLASE20"/>
</dbReference>
<sequence length="511" mass="56245">MGSMASEPMIRKERLPVIPQPARVEWLGGELPSRLLEEVICDVPDADVQALAAVIREALADQAGGPGRLPVRVERASTPAPEGYSLRIDGGGARMRGSIEGLRHAWASLGQLLDAGDTLPHVLISDAPAFPHRGVMLDVSRHFMPTPDVLAFIAELARLKFNVFHWHLTDDQGWRIELPRFPALTGVGAWRPGTLIGHADAPGPPAYEARPHGGFYTQSEIREVVAFAAGLGITVIPEIDLPGHSSAALAAYPQYSCHCRPGDVWQGWGVRDHVFCTRDESLDFLEQVLDEVLPLFPSPLIHLGGDEVPTTHWEDCPDCQAVMAREGLQDVEELHRYVMARLARFLQSRGRRLAAWDEITDTPPVPAGTLVLSWRGTEGGVLAARAGFETVMCPASHVYLDHYQADPAGEPLAIGGLSTLETVYSFRPVPPELEPRHRGRVLGGQANLWREYMPDTAHVQYMAFPRLHALAEVLWSPQEGLDFADFHARLGRQLPALTRRGVRFRPLDRPG</sequence>
<dbReference type="OrthoDB" id="1098018at2"/>
<dbReference type="EC" id="3.2.1.52" evidence="3"/>
<dbReference type="EMBL" id="PPPD01000003">
    <property type="protein sequence ID" value="PNY79492.1"/>
    <property type="molecule type" value="Genomic_DNA"/>
</dbReference>
<dbReference type="Pfam" id="PF00728">
    <property type="entry name" value="Glyco_hydro_20"/>
    <property type="match status" value="1"/>
</dbReference>
<name>A0A2K3USH2_9DEIO</name>
<dbReference type="PANTHER" id="PTHR22600">
    <property type="entry name" value="BETA-HEXOSAMINIDASE"/>
    <property type="match status" value="1"/>
</dbReference>
<evidence type="ECO:0000256" key="3">
    <source>
        <dbReference type="ARBA" id="ARBA00012663"/>
    </source>
</evidence>